<dbReference type="EMBL" id="GL377305">
    <property type="protein sequence ID" value="EFI97787.1"/>
    <property type="molecule type" value="Genomic_DNA"/>
</dbReference>
<gene>
    <name evidence="2" type="ORF">SCHCODRAFT_107985</name>
</gene>
<feature type="non-terminal residue" evidence="2">
    <location>
        <position position="164"/>
    </location>
</feature>
<dbReference type="KEGG" id="scm:SCHCO_02496117"/>
<feature type="region of interest" description="Disordered" evidence="1">
    <location>
        <begin position="75"/>
        <end position="94"/>
    </location>
</feature>
<dbReference type="InParanoid" id="D8Q0P6"/>
<name>D8Q0P6_SCHCM</name>
<keyword evidence="3" id="KW-1185">Reference proteome</keyword>
<evidence type="ECO:0000313" key="3">
    <source>
        <dbReference type="Proteomes" id="UP000007431"/>
    </source>
</evidence>
<dbReference type="AlphaFoldDB" id="D8Q0P6"/>
<evidence type="ECO:0000256" key="1">
    <source>
        <dbReference type="SAM" id="MobiDB-lite"/>
    </source>
</evidence>
<protein>
    <submittedName>
        <fullName evidence="2">Uncharacterized protein</fullName>
    </submittedName>
</protein>
<accession>D8Q0P6</accession>
<dbReference type="VEuPathDB" id="FungiDB:SCHCODRAFT_02496117"/>
<dbReference type="HOGENOM" id="CLU_1620013_0_0_1"/>
<dbReference type="RefSeq" id="XP_003032690.1">
    <property type="nucleotide sequence ID" value="XM_003032644.1"/>
</dbReference>
<sequence>MVTAWFACFVPEVLRRRFDSHQRPIELSTQVATHSALFRGLNRPPSIVWRGCFPHRRRRVHLQFSSTFFTAPLRGAREKGGNKGVSEKDRRVRTKKGVAKARVGEFIERSRPGLPPPMSCCVAQEGLRKCWARTAKSADEQMLPAKARDYSQRTQIGGLPVNGC</sequence>
<proteinExistence type="predicted"/>
<feature type="compositionally biased region" description="Basic and acidic residues" evidence="1">
    <location>
        <begin position="75"/>
        <end position="90"/>
    </location>
</feature>
<dbReference type="GeneID" id="9590683"/>
<dbReference type="Proteomes" id="UP000007431">
    <property type="component" value="Unassembled WGS sequence"/>
</dbReference>
<organism evidence="3">
    <name type="scientific">Schizophyllum commune (strain H4-8 / FGSC 9210)</name>
    <name type="common">Split gill fungus</name>
    <dbReference type="NCBI Taxonomy" id="578458"/>
    <lineage>
        <taxon>Eukaryota</taxon>
        <taxon>Fungi</taxon>
        <taxon>Dikarya</taxon>
        <taxon>Basidiomycota</taxon>
        <taxon>Agaricomycotina</taxon>
        <taxon>Agaricomycetes</taxon>
        <taxon>Agaricomycetidae</taxon>
        <taxon>Agaricales</taxon>
        <taxon>Schizophyllaceae</taxon>
        <taxon>Schizophyllum</taxon>
    </lineage>
</organism>
<reference evidence="2 3" key="1">
    <citation type="journal article" date="2010" name="Nat. Biotechnol.">
        <title>Genome sequence of the model mushroom Schizophyllum commune.</title>
        <authorList>
            <person name="Ohm R.A."/>
            <person name="de Jong J.F."/>
            <person name="Lugones L.G."/>
            <person name="Aerts A."/>
            <person name="Kothe E."/>
            <person name="Stajich J.E."/>
            <person name="de Vries R.P."/>
            <person name="Record E."/>
            <person name="Levasseur A."/>
            <person name="Baker S.E."/>
            <person name="Bartholomew K.A."/>
            <person name="Coutinho P.M."/>
            <person name="Erdmann S."/>
            <person name="Fowler T.J."/>
            <person name="Gathman A.C."/>
            <person name="Lombard V."/>
            <person name="Henrissat B."/>
            <person name="Knabe N."/>
            <person name="Kuees U."/>
            <person name="Lilly W.W."/>
            <person name="Lindquist E."/>
            <person name="Lucas S."/>
            <person name="Magnuson J.K."/>
            <person name="Piumi F."/>
            <person name="Raudaskoski M."/>
            <person name="Salamov A."/>
            <person name="Schmutz J."/>
            <person name="Schwarze F.W.M.R."/>
            <person name="vanKuyk P.A."/>
            <person name="Horton J.S."/>
            <person name="Grigoriev I.V."/>
            <person name="Woesten H.A.B."/>
        </authorList>
    </citation>
    <scope>NUCLEOTIDE SEQUENCE [LARGE SCALE GENOMIC DNA]</scope>
    <source>
        <strain evidence="3">H4-8 / FGSC 9210</strain>
    </source>
</reference>
<evidence type="ECO:0000313" key="2">
    <source>
        <dbReference type="EMBL" id="EFI97787.1"/>
    </source>
</evidence>